<dbReference type="GO" id="GO:0003700">
    <property type="term" value="F:DNA-binding transcription factor activity"/>
    <property type="evidence" value="ECO:0007669"/>
    <property type="project" value="InterPro"/>
</dbReference>
<dbReference type="Gene3D" id="1.10.1740.10">
    <property type="match status" value="1"/>
</dbReference>
<protein>
    <recommendedName>
        <fullName evidence="1">Helix-turn-helix conjugative transposon-like domain-containing protein</fullName>
    </recommendedName>
</protein>
<name>C0Z8D7_BREBN</name>
<gene>
    <name evidence="2" type="ordered locus">BBR47_55870</name>
</gene>
<evidence type="ECO:0000259" key="1">
    <source>
        <dbReference type="Pfam" id="PF12645"/>
    </source>
</evidence>
<dbReference type="STRING" id="358681.BBR47_55870"/>
<dbReference type="GO" id="GO:0006352">
    <property type="term" value="P:DNA-templated transcription initiation"/>
    <property type="evidence" value="ECO:0007669"/>
    <property type="project" value="InterPro"/>
</dbReference>
<dbReference type="EMBL" id="AP008955">
    <property type="protein sequence ID" value="BAH46564.1"/>
    <property type="molecule type" value="Genomic_DNA"/>
</dbReference>
<sequence length="74" mass="8802">MSLLTLVKRAQNNDESAMVEIIERFEPKIRKSLRFTDISVREDIHQEIVFRMIKAVKSYRLANESNRLIDREPL</sequence>
<accession>C0Z8D7</accession>
<evidence type="ECO:0000313" key="3">
    <source>
        <dbReference type="Proteomes" id="UP000001877"/>
    </source>
</evidence>
<dbReference type="KEGG" id="bbe:BBR47_55870"/>
<reference evidence="2 3" key="1">
    <citation type="submission" date="2005-03" db="EMBL/GenBank/DDBJ databases">
        <title>Brevibacillus brevis strain 47, complete genome.</title>
        <authorList>
            <person name="Hosoyama A."/>
            <person name="Yamada R."/>
            <person name="Hongo Y."/>
            <person name="Terui Y."/>
            <person name="Ankai A."/>
            <person name="Masuyama W."/>
            <person name="Sekiguchi M."/>
            <person name="Takeda T."/>
            <person name="Asano K."/>
            <person name="Ohji S."/>
            <person name="Ichikawa N."/>
            <person name="Narita S."/>
            <person name="Aoki N."/>
            <person name="Miura H."/>
            <person name="Matsushita S."/>
            <person name="Sekigawa T."/>
            <person name="Yamagata H."/>
            <person name="Yoshikawa H."/>
            <person name="Udaka S."/>
            <person name="Tanikawa S."/>
            <person name="Fujita N."/>
        </authorList>
    </citation>
    <scope>NUCLEOTIDE SEQUENCE [LARGE SCALE GENOMIC DNA]</scope>
    <source>
        <strain evidence="3">47 / JCM 6285 / NBRC 100599</strain>
    </source>
</reference>
<dbReference type="InterPro" id="IPR024760">
    <property type="entry name" value="HTH_dom_conjug_TS-like"/>
</dbReference>
<dbReference type="HOGENOM" id="CLU_189919_2_1_9"/>
<feature type="domain" description="Helix-turn-helix conjugative transposon-like" evidence="1">
    <location>
        <begin position="5"/>
        <end position="60"/>
    </location>
</feature>
<dbReference type="SUPFAM" id="SSF88946">
    <property type="entry name" value="Sigma2 domain of RNA polymerase sigma factors"/>
    <property type="match status" value="1"/>
</dbReference>
<keyword evidence="3" id="KW-1185">Reference proteome</keyword>
<dbReference type="AlphaFoldDB" id="C0Z8D7"/>
<proteinExistence type="predicted"/>
<dbReference type="Proteomes" id="UP000001877">
    <property type="component" value="Chromosome"/>
</dbReference>
<dbReference type="Pfam" id="PF12645">
    <property type="entry name" value="HTH_16"/>
    <property type="match status" value="1"/>
</dbReference>
<dbReference type="RefSeq" id="WP_015893755.1">
    <property type="nucleotide sequence ID" value="NC_012491.1"/>
</dbReference>
<evidence type="ECO:0000313" key="2">
    <source>
        <dbReference type="EMBL" id="BAH46564.1"/>
    </source>
</evidence>
<organism evidence="2 3">
    <name type="scientific">Brevibacillus brevis (strain 47 / JCM 6285 / NBRC 100599)</name>
    <dbReference type="NCBI Taxonomy" id="358681"/>
    <lineage>
        <taxon>Bacteria</taxon>
        <taxon>Bacillati</taxon>
        <taxon>Bacillota</taxon>
        <taxon>Bacilli</taxon>
        <taxon>Bacillales</taxon>
        <taxon>Paenibacillaceae</taxon>
        <taxon>Brevibacillus</taxon>
    </lineage>
</organism>
<dbReference type="InterPro" id="IPR013325">
    <property type="entry name" value="RNA_pol_sigma_r2"/>
</dbReference>